<dbReference type="RefSeq" id="WP_085756955.1">
    <property type="nucleotide sequence ID" value="NZ_CP019343.1"/>
</dbReference>
<gene>
    <name evidence="3" type="ORF">BST96_01325</name>
</gene>
<keyword evidence="1" id="KW-0560">Oxidoreductase</keyword>
<dbReference type="InterPro" id="IPR006076">
    <property type="entry name" value="FAD-dep_OxRdtase"/>
</dbReference>
<dbReference type="AlphaFoldDB" id="A0A1X9NA99"/>
<dbReference type="GO" id="GO:0016491">
    <property type="term" value="F:oxidoreductase activity"/>
    <property type="evidence" value="ECO:0007669"/>
    <property type="project" value="UniProtKB-KW"/>
</dbReference>
<organism evidence="3 4">
    <name type="scientific">Oceanicoccus sagamiensis</name>
    <dbReference type="NCBI Taxonomy" id="716816"/>
    <lineage>
        <taxon>Bacteria</taxon>
        <taxon>Pseudomonadati</taxon>
        <taxon>Pseudomonadota</taxon>
        <taxon>Gammaproteobacteria</taxon>
        <taxon>Cellvibrionales</taxon>
        <taxon>Spongiibacteraceae</taxon>
        <taxon>Oceanicoccus</taxon>
    </lineage>
</organism>
<dbReference type="KEGG" id="osg:BST96_01325"/>
<evidence type="ECO:0000259" key="2">
    <source>
        <dbReference type="Pfam" id="PF01266"/>
    </source>
</evidence>
<dbReference type="InterPro" id="IPR036188">
    <property type="entry name" value="FAD/NAD-bd_sf"/>
</dbReference>
<dbReference type="EMBL" id="CP019343">
    <property type="protein sequence ID" value="ARN72865.1"/>
    <property type="molecule type" value="Genomic_DNA"/>
</dbReference>
<evidence type="ECO:0000313" key="4">
    <source>
        <dbReference type="Proteomes" id="UP000193450"/>
    </source>
</evidence>
<feature type="domain" description="FAD dependent oxidoreductase" evidence="2">
    <location>
        <begin position="38"/>
        <end position="391"/>
    </location>
</feature>
<dbReference type="STRING" id="716816.BST96_01325"/>
<dbReference type="Proteomes" id="UP000193450">
    <property type="component" value="Chromosome"/>
</dbReference>
<accession>A0A1X9NA99</accession>
<name>A0A1X9NA99_9GAMM</name>
<reference evidence="3 4" key="1">
    <citation type="submission" date="2016-11" db="EMBL/GenBank/DDBJ databases">
        <title>Trade-off between light-utilization and light-protection in marine flavobacteria.</title>
        <authorList>
            <person name="Kumagai Y."/>
        </authorList>
    </citation>
    <scope>NUCLEOTIDE SEQUENCE [LARGE SCALE GENOMIC DNA]</scope>
    <source>
        <strain evidence="3 4">NBRC 107125</strain>
    </source>
</reference>
<protein>
    <submittedName>
        <fullName evidence="3">FAD-dependent oxidoreductase</fullName>
    </submittedName>
</protein>
<proteinExistence type="predicted"/>
<keyword evidence="4" id="KW-1185">Reference proteome</keyword>
<dbReference type="Gene3D" id="3.50.50.60">
    <property type="entry name" value="FAD/NAD(P)-binding domain"/>
    <property type="match status" value="1"/>
</dbReference>
<dbReference type="PANTHER" id="PTHR13847">
    <property type="entry name" value="SARCOSINE DEHYDROGENASE-RELATED"/>
    <property type="match status" value="1"/>
</dbReference>
<dbReference type="Gene3D" id="3.30.9.10">
    <property type="entry name" value="D-Amino Acid Oxidase, subunit A, domain 2"/>
    <property type="match status" value="1"/>
</dbReference>
<dbReference type="PANTHER" id="PTHR13847:SF281">
    <property type="entry name" value="FAD DEPENDENT OXIDOREDUCTASE DOMAIN-CONTAINING PROTEIN"/>
    <property type="match status" value="1"/>
</dbReference>
<dbReference type="OrthoDB" id="6925984at2"/>
<dbReference type="SUPFAM" id="SSF51905">
    <property type="entry name" value="FAD/NAD(P)-binding domain"/>
    <property type="match status" value="1"/>
</dbReference>
<dbReference type="GO" id="GO:0005737">
    <property type="term" value="C:cytoplasm"/>
    <property type="evidence" value="ECO:0007669"/>
    <property type="project" value="TreeGrafter"/>
</dbReference>
<sequence>MLGLKASVETQSHTTSYYAATANWQTDYPLLEGDIQADVAVIGGGFSGVNTALELAEKGYKVALIEANKISWGATGRNGGQVIGGIGHDAEQFEKFIGKEGVRAIYDMGIECTRIIKDRVEKYQIDCDLKWGYLDVALKPRHMTMFEEWRQYEADMGNPTDIKLLDANEVKHYVNSDAYCGGLYNPTDNGHVHPLNLCIGEAKAAEHLGVQIFEHSRVNKITHGEKPVVYTDKGSVTANFVVTCGNAYMENLVPKLASRVLPSCSSVIATAPLSDELAKSIMPSDSAVCDPRTALDYFRLSADKRLLFGGLSNYTGLEPSNLEATMRKKMAIVFPQLANIDIDYGWSGQMGIGLNRMPQLGRLSKNVFYIQAYSGHGVAPTHMMGRITAEMISGTAERFDVFAKIRHWPFPGGKLLRRPGLAVGMLYFKLMDML</sequence>
<evidence type="ECO:0000256" key="1">
    <source>
        <dbReference type="ARBA" id="ARBA00023002"/>
    </source>
</evidence>
<evidence type="ECO:0000313" key="3">
    <source>
        <dbReference type="EMBL" id="ARN72865.1"/>
    </source>
</evidence>
<dbReference type="PRINTS" id="PR00411">
    <property type="entry name" value="PNDRDTASEI"/>
</dbReference>
<dbReference type="Pfam" id="PF01266">
    <property type="entry name" value="DAO"/>
    <property type="match status" value="1"/>
</dbReference>